<name>A0A0D2EAP5_CLAB1</name>
<dbReference type="SUPFAM" id="SSF51735">
    <property type="entry name" value="NAD(P)-binding Rossmann-fold domains"/>
    <property type="match status" value="1"/>
</dbReference>
<dbReference type="PRINTS" id="PR00080">
    <property type="entry name" value="SDRFAMILY"/>
</dbReference>
<evidence type="ECO:0000313" key="4">
    <source>
        <dbReference type="EMBL" id="KIW87216.1"/>
    </source>
</evidence>
<dbReference type="OrthoDB" id="498125at2759"/>
<sequence>MVVAIVTGSSRGIGRAIALQLADDGMDIALNDIQAQFPDLEGVKAEIEKKGEFCAPGRKASTFVADVSVEEQVQKMVADVVAEFGELNVMVANAGILVPKSILEVSVAEWDRVQSINVRGVFLCYREAAKQMIKQGKGGKMVAACSTAGYRPSASHSVAYSTSKWAVRGLTQSAALEFAKYDINVNAYCPGPVDTDMWRQIDASIAEREGLEKGVAFQRSVESRAALKRAQVSPRPSPRLAVSTLEHTPSTLRWPACVSSSLG</sequence>
<evidence type="ECO:0000256" key="1">
    <source>
        <dbReference type="ARBA" id="ARBA00006484"/>
    </source>
</evidence>
<dbReference type="GO" id="GO:0048038">
    <property type="term" value="F:quinone binding"/>
    <property type="evidence" value="ECO:0007669"/>
    <property type="project" value="TreeGrafter"/>
</dbReference>
<evidence type="ECO:0000256" key="3">
    <source>
        <dbReference type="RuleBase" id="RU000363"/>
    </source>
</evidence>
<proteinExistence type="inferred from homology"/>
<dbReference type="HOGENOM" id="CLU_010194_1_0_1"/>
<dbReference type="PRINTS" id="PR00081">
    <property type="entry name" value="GDHRDH"/>
</dbReference>
<dbReference type="InterPro" id="IPR036291">
    <property type="entry name" value="NAD(P)-bd_dom_sf"/>
</dbReference>
<organism evidence="4 5">
    <name type="scientific">Cladophialophora bantiana (strain ATCC 10958 / CBS 173.52 / CDC B-1940 / NIH 8579)</name>
    <name type="common">Xylohypha bantiana</name>
    <dbReference type="NCBI Taxonomy" id="1442370"/>
    <lineage>
        <taxon>Eukaryota</taxon>
        <taxon>Fungi</taxon>
        <taxon>Dikarya</taxon>
        <taxon>Ascomycota</taxon>
        <taxon>Pezizomycotina</taxon>
        <taxon>Eurotiomycetes</taxon>
        <taxon>Chaetothyriomycetidae</taxon>
        <taxon>Chaetothyriales</taxon>
        <taxon>Herpotrichiellaceae</taxon>
        <taxon>Cladophialophora</taxon>
    </lineage>
</organism>
<evidence type="ECO:0000313" key="5">
    <source>
        <dbReference type="Proteomes" id="UP000053789"/>
    </source>
</evidence>
<gene>
    <name evidence="4" type="ORF">Z519_12119</name>
</gene>
<dbReference type="PANTHER" id="PTHR42760:SF121">
    <property type="entry name" value="3-OXOACYL-(ACYL-CARRIER-PROTEIN) REDUCTASE"/>
    <property type="match status" value="1"/>
</dbReference>
<dbReference type="AlphaFoldDB" id="A0A0D2EAP5"/>
<dbReference type="Pfam" id="PF00106">
    <property type="entry name" value="adh_short"/>
    <property type="match status" value="1"/>
</dbReference>
<dbReference type="FunFam" id="3.40.50.720:FF:000084">
    <property type="entry name" value="Short-chain dehydrogenase reductase"/>
    <property type="match status" value="1"/>
</dbReference>
<protein>
    <recommendedName>
        <fullName evidence="6">Diacetyl reductase [(S)-acetoin forming]</fullName>
    </recommendedName>
</protein>
<comment type="similarity">
    <text evidence="1 3">Belongs to the short-chain dehydrogenases/reductases (SDR) family.</text>
</comment>
<dbReference type="Proteomes" id="UP000053789">
    <property type="component" value="Unassembled WGS sequence"/>
</dbReference>
<dbReference type="GO" id="GO:0016616">
    <property type="term" value="F:oxidoreductase activity, acting on the CH-OH group of donors, NAD or NADP as acceptor"/>
    <property type="evidence" value="ECO:0007669"/>
    <property type="project" value="TreeGrafter"/>
</dbReference>
<dbReference type="Gene3D" id="3.40.50.720">
    <property type="entry name" value="NAD(P)-binding Rossmann-like Domain"/>
    <property type="match status" value="1"/>
</dbReference>
<dbReference type="PANTHER" id="PTHR42760">
    <property type="entry name" value="SHORT-CHAIN DEHYDROGENASES/REDUCTASES FAMILY MEMBER"/>
    <property type="match status" value="1"/>
</dbReference>
<dbReference type="VEuPathDB" id="FungiDB:Z519_12119"/>
<reference evidence="4" key="1">
    <citation type="submission" date="2015-01" db="EMBL/GenBank/DDBJ databases">
        <title>The Genome Sequence of Cladophialophora bantiana CBS 173.52.</title>
        <authorList>
            <consortium name="The Broad Institute Genomics Platform"/>
            <person name="Cuomo C."/>
            <person name="de Hoog S."/>
            <person name="Gorbushina A."/>
            <person name="Stielow B."/>
            <person name="Teixiera M."/>
            <person name="Abouelleil A."/>
            <person name="Chapman S.B."/>
            <person name="Priest M."/>
            <person name="Young S.K."/>
            <person name="Wortman J."/>
            <person name="Nusbaum C."/>
            <person name="Birren B."/>
        </authorList>
    </citation>
    <scope>NUCLEOTIDE SEQUENCE [LARGE SCALE GENOMIC DNA]</scope>
    <source>
        <strain evidence="4">CBS 173.52</strain>
    </source>
</reference>
<evidence type="ECO:0000256" key="2">
    <source>
        <dbReference type="ARBA" id="ARBA00022857"/>
    </source>
</evidence>
<accession>A0A0D2EAP5</accession>
<dbReference type="InterPro" id="IPR002347">
    <property type="entry name" value="SDR_fam"/>
</dbReference>
<dbReference type="RefSeq" id="XP_016613885.1">
    <property type="nucleotide sequence ID" value="XM_016769826.1"/>
</dbReference>
<keyword evidence="5" id="KW-1185">Reference proteome</keyword>
<dbReference type="EMBL" id="KN847005">
    <property type="protein sequence ID" value="KIW87216.1"/>
    <property type="molecule type" value="Genomic_DNA"/>
</dbReference>
<dbReference type="GO" id="GO:0006633">
    <property type="term" value="P:fatty acid biosynthetic process"/>
    <property type="evidence" value="ECO:0007669"/>
    <property type="project" value="TreeGrafter"/>
</dbReference>
<evidence type="ECO:0008006" key="6">
    <source>
        <dbReference type="Google" id="ProtNLM"/>
    </source>
</evidence>
<keyword evidence="2" id="KW-0521">NADP</keyword>
<dbReference type="GeneID" id="27705047"/>